<dbReference type="PANTHER" id="PTHR35372">
    <property type="entry name" value="ATP BINDING PROTEIN-RELATED"/>
    <property type="match status" value="1"/>
</dbReference>
<evidence type="ECO:0000256" key="1">
    <source>
        <dbReference type="ARBA" id="ARBA00022741"/>
    </source>
</evidence>
<proteinExistence type="predicted"/>
<gene>
    <name evidence="5" type="ORF">ISP08_09755</name>
</gene>
<dbReference type="AlphaFoldDB" id="A0A7T1AYY1"/>
<dbReference type="GO" id="GO:0016787">
    <property type="term" value="F:hydrolase activity"/>
    <property type="evidence" value="ECO:0007669"/>
    <property type="project" value="UniProtKB-KW"/>
</dbReference>
<dbReference type="GO" id="GO:0005524">
    <property type="term" value="F:ATP binding"/>
    <property type="evidence" value="ECO:0007669"/>
    <property type="project" value="UniProtKB-KW"/>
</dbReference>
<dbReference type="InterPro" id="IPR051620">
    <property type="entry name" value="ORF904-like_C"/>
</dbReference>
<dbReference type="Proteomes" id="UP000594455">
    <property type="component" value="Chromosome"/>
</dbReference>
<evidence type="ECO:0000313" key="6">
    <source>
        <dbReference type="Proteomes" id="UP000594455"/>
    </source>
</evidence>
<dbReference type="Gene3D" id="3.40.50.300">
    <property type="entry name" value="P-loop containing nucleotide triphosphate hydrolases"/>
    <property type="match status" value="1"/>
</dbReference>
<sequence length="605" mass="70192">MYVEYKDDNSKHATNDADVSEFSDSFRNAGWLLTDNDLVVDIDNLPKETIKKMLKTFNINTQTVWTDRGVHLYFKKPATFRGAGAVTPLGFEVEYKHLKNTKSVTIKRKGEMREIENQGVREALPFVLSNSVSKLDSLLGLEENDGRNQKLYKHKMKLNRHKHTDAILAFINDYIFAEPMEQSEFETVSRSSDSGSTDQDEHYAKATEIMNIFQTVIYGDTLYFKDNDGEFTDDTAILRQHIFRLSGPKKTNFIDEVMKQVEYRSHRIPSNTVFPIRFKNGILQDGEFIPINYQEFTPYIIDIDYDPEAEPVKEVDEYIDLLTNQDDGYKKLLHEIMGHTLIVNPEFKRLMGKFFIFVGDGGNGKGTLLTIIRSILDRKNVTGLSIRNMADERYFTTMKGKLANLGDDIQDEPINNDQMKLLKNISTCDYVSMRQLYKQSEDVELTCTLIFTSNHILKSFEKGASYKRRVLWLPMYSKPTKKDPKFITKLTTPAAMKYWIRLIVDGYMRLYNNVEFTQSVSVNKFNLDYHNENDTSGLFLQDFNKEDIEGLRPPEIYDQYEVFCEENGINVMSRKQFQINIKEDFGLTPKPIKKNGKTMRAYQEV</sequence>
<dbReference type="RefSeq" id="WP_195718504.1">
    <property type="nucleotide sequence ID" value="NZ_CP064056.1"/>
</dbReference>
<keyword evidence="1" id="KW-0547">Nucleotide-binding</keyword>
<evidence type="ECO:0000313" key="5">
    <source>
        <dbReference type="EMBL" id="QPM74619.1"/>
    </source>
</evidence>
<dbReference type="InterPro" id="IPR027417">
    <property type="entry name" value="P-loop_NTPase"/>
</dbReference>
<reference evidence="5 6" key="1">
    <citation type="submission" date="2020-10" db="EMBL/GenBank/DDBJ databases">
        <title>Closed genome sequences of Staphylococcus lloydii sp. nov. and Staphylococcus durrellii sp. nov. Isolated from Captive Fruit Bats (Pteropus livingstonii).</title>
        <authorList>
            <person name="Fountain K."/>
        </authorList>
    </citation>
    <scope>NUCLEOTIDE SEQUENCE [LARGE SCALE GENOMIC DNA]</scope>
    <source>
        <strain evidence="5 6">23_2_7_LY</strain>
    </source>
</reference>
<dbReference type="InterPro" id="IPR045455">
    <property type="entry name" value="NrS-1_pol-like_helicase"/>
</dbReference>
<evidence type="ECO:0000256" key="2">
    <source>
        <dbReference type="ARBA" id="ARBA00022801"/>
    </source>
</evidence>
<dbReference type="PROSITE" id="PS51206">
    <property type="entry name" value="SF3_HELICASE_1"/>
    <property type="match status" value="1"/>
</dbReference>
<dbReference type="EMBL" id="CP064056">
    <property type="protein sequence ID" value="QPM74619.1"/>
    <property type="molecule type" value="Genomic_DNA"/>
</dbReference>
<dbReference type="SUPFAM" id="SSF52540">
    <property type="entry name" value="P-loop containing nucleoside triphosphate hydrolases"/>
    <property type="match status" value="1"/>
</dbReference>
<accession>A0A7T1AYY1</accession>
<feature type="domain" description="SF3 helicase" evidence="4">
    <location>
        <begin position="328"/>
        <end position="488"/>
    </location>
</feature>
<keyword evidence="3" id="KW-0067">ATP-binding</keyword>
<dbReference type="KEGG" id="sllo:ISP08_09755"/>
<dbReference type="PANTHER" id="PTHR35372:SF2">
    <property type="entry name" value="SF3 HELICASE DOMAIN-CONTAINING PROTEIN"/>
    <property type="match status" value="1"/>
</dbReference>
<organism evidence="5 6">
    <name type="scientific">Staphylococcus lloydii</name>
    <dbReference type="NCBI Taxonomy" id="2781774"/>
    <lineage>
        <taxon>Bacteria</taxon>
        <taxon>Bacillati</taxon>
        <taxon>Bacillota</taxon>
        <taxon>Bacilli</taxon>
        <taxon>Bacillales</taxon>
        <taxon>Staphylococcaceae</taxon>
        <taxon>Staphylococcus</taxon>
    </lineage>
</organism>
<dbReference type="InterPro" id="IPR014015">
    <property type="entry name" value="Helicase_SF3_DNA-vir"/>
</dbReference>
<keyword evidence="2" id="KW-0378">Hydrolase</keyword>
<keyword evidence="6" id="KW-1185">Reference proteome</keyword>
<protein>
    <submittedName>
        <fullName evidence="5">DNA primase</fullName>
    </submittedName>
</protein>
<evidence type="ECO:0000259" key="4">
    <source>
        <dbReference type="PROSITE" id="PS51206"/>
    </source>
</evidence>
<name>A0A7T1AYY1_9STAP</name>
<dbReference type="Pfam" id="PF19263">
    <property type="entry name" value="DUF5906"/>
    <property type="match status" value="1"/>
</dbReference>
<evidence type="ECO:0000256" key="3">
    <source>
        <dbReference type="ARBA" id="ARBA00022840"/>
    </source>
</evidence>